<keyword evidence="4" id="KW-0812">Transmembrane</keyword>
<sequence length="458" mass="48948">MSNLLDNKYAASAAEKRDIEISEAETSPQASSPEEEPFVEGGFIGWMTVVGAWFCMFGTFGCIFSFGVYQDFYTRIYLTEQSTSSIAWIGSIGLTLPFLFGVFSGAYHDKGYFYPLVWFGNILFVFSLFMLSLAQPHRYYQVFLAQGLGMGLGIGFLFVPCISVPSHFFRRHQGFACGIIVSGISAGAVVLPIMLNTLLPRIGFGPAVRATAYVVLGTSSIGCLLMRARYPPRIQYGPADIRGIMRDAPFFIAICGSGVTTLGLYFPSAPILFARVVSSALMCWCASTVIYMQLFAVLHDIDANLAFYSLAIINGSGGVARLLSSYCADRFGAFNVMIPEIVISGAVILAILGVNGSASLIVVSVIYGFFSGAYLSLVIPAFAAFSRSPAETGARNGFGVGLGSFGVLVASPVQGAILGSEFQWGRTIAFSAAITICGAFIFAIAGVGLAKRLGTRRV</sequence>
<keyword evidence="4" id="KW-0472">Membrane</keyword>
<dbReference type="AlphaFoldDB" id="A0AAW0D8E5"/>
<dbReference type="InterPro" id="IPR011701">
    <property type="entry name" value="MFS"/>
</dbReference>
<evidence type="ECO:0000256" key="1">
    <source>
        <dbReference type="ARBA" id="ARBA00004141"/>
    </source>
</evidence>
<dbReference type="InterPro" id="IPR036259">
    <property type="entry name" value="MFS_trans_sf"/>
</dbReference>
<keyword evidence="4" id="KW-1133">Transmembrane helix</keyword>
<dbReference type="InterPro" id="IPR050327">
    <property type="entry name" value="Proton-linked_MCT"/>
</dbReference>
<dbReference type="Pfam" id="PF07690">
    <property type="entry name" value="MFS_1"/>
    <property type="match status" value="1"/>
</dbReference>
<evidence type="ECO:0000256" key="4">
    <source>
        <dbReference type="SAM" id="Phobius"/>
    </source>
</evidence>
<dbReference type="GO" id="GO:0022857">
    <property type="term" value="F:transmembrane transporter activity"/>
    <property type="evidence" value="ECO:0007669"/>
    <property type="project" value="InterPro"/>
</dbReference>
<dbReference type="PANTHER" id="PTHR11360">
    <property type="entry name" value="MONOCARBOXYLATE TRANSPORTER"/>
    <property type="match status" value="1"/>
</dbReference>
<comment type="similarity">
    <text evidence="2">Belongs to the major facilitator superfamily. Monocarboxylate porter (TC 2.A.1.13) family.</text>
</comment>
<evidence type="ECO:0000256" key="2">
    <source>
        <dbReference type="ARBA" id="ARBA00006727"/>
    </source>
</evidence>
<dbReference type="EMBL" id="JAYKXP010000018">
    <property type="protein sequence ID" value="KAK7047762.1"/>
    <property type="molecule type" value="Genomic_DNA"/>
</dbReference>
<feature type="transmembrane region" description="Helical" evidence="4">
    <location>
        <begin position="305"/>
        <end position="324"/>
    </location>
</feature>
<feature type="transmembrane region" description="Helical" evidence="4">
    <location>
        <begin position="143"/>
        <end position="166"/>
    </location>
</feature>
<dbReference type="GO" id="GO:0016020">
    <property type="term" value="C:membrane"/>
    <property type="evidence" value="ECO:0007669"/>
    <property type="project" value="UniProtKB-SubCell"/>
</dbReference>
<dbReference type="Proteomes" id="UP001383192">
    <property type="component" value="Unassembled WGS sequence"/>
</dbReference>
<gene>
    <name evidence="5" type="ORF">VNI00_006090</name>
</gene>
<feature type="region of interest" description="Disordered" evidence="3">
    <location>
        <begin position="16"/>
        <end position="36"/>
    </location>
</feature>
<feature type="transmembrane region" description="Helical" evidence="4">
    <location>
        <begin position="429"/>
        <end position="450"/>
    </location>
</feature>
<feature type="transmembrane region" description="Helical" evidence="4">
    <location>
        <begin position="397"/>
        <end position="417"/>
    </location>
</feature>
<comment type="caution">
    <text evidence="5">The sequence shown here is derived from an EMBL/GenBank/DDBJ whole genome shotgun (WGS) entry which is preliminary data.</text>
</comment>
<proteinExistence type="inferred from homology"/>
<feature type="transmembrane region" description="Helical" evidence="4">
    <location>
        <begin position="207"/>
        <end position="228"/>
    </location>
</feature>
<evidence type="ECO:0000313" key="5">
    <source>
        <dbReference type="EMBL" id="KAK7047762.1"/>
    </source>
</evidence>
<keyword evidence="6" id="KW-1185">Reference proteome</keyword>
<dbReference type="PANTHER" id="PTHR11360:SF234">
    <property type="entry name" value="MFS-TYPE TRANSPORTER DBAD-RELATED"/>
    <property type="match status" value="1"/>
</dbReference>
<feature type="transmembrane region" description="Helical" evidence="4">
    <location>
        <begin position="112"/>
        <end position="131"/>
    </location>
</feature>
<accession>A0AAW0D8E5</accession>
<feature type="transmembrane region" description="Helical" evidence="4">
    <location>
        <begin position="279"/>
        <end position="299"/>
    </location>
</feature>
<dbReference type="SUPFAM" id="SSF103473">
    <property type="entry name" value="MFS general substrate transporter"/>
    <property type="match status" value="1"/>
</dbReference>
<feature type="transmembrane region" description="Helical" evidence="4">
    <location>
        <begin position="248"/>
        <end position="267"/>
    </location>
</feature>
<feature type="transmembrane region" description="Helical" evidence="4">
    <location>
        <begin position="86"/>
        <end position="106"/>
    </location>
</feature>
<feature type="transmembrane region" description="Helical" evidence="4">
    <location>
        <begin position="360"/>
        <end position="385"/>
    </location>
</feature>
<dbReference type="Gene3D" id="1.20.1250.20">
    <property type="entry name" value="MFS general substrate transporter like domains"/>
    <property type="match status" value="2"/>
</dbReference>
<evidence type="ECO:0008006" key="7">
    <source>
        <dbReference type="Google" id="ProtNLM"/>
    </source>
</evidence>
<feature type="transmembrane region" description="Helical" evidence="4">
    <location>
        <begin position="172"/>
        <end position="195"/>
    </location>
</feature>
<reference evidence="5 6" key="1">
    <citation type="submission" date="2024-01" db="EMBL/GenBank/DDBJ databases">
        <title>A draft genome for a cacao thread blight-causing isolate of Paramarasmius palmivorus.</title>
        <authorList>
            <person name="Baruah I.K."/>
            <person name="Bukari Y."/>
            <person name="Amoako-Attah I."/>
            <person name="Meinhardt L.W."/>
            <person name="Bailey B.A."/>
            <person name="Cohen S.P."/>
        </authorList>
    </citation>
    <scope>NUCLEOTIDE SEQUENCE [LARGE SCALE GENOMIC DNA]</scope>
    <source>
        <strain evidence="5 6">GH-12</strain>
    </source>
</reference>
<organism evidence="5 6">
    <name type="scientific">Paramarasmius palmivorus</name>
    <dbReference type="NCBI Taxonomy" id="297713"/>
    <lineage>
        <taxon>Eukaryota</taxon>
        <taxon>Fungi</taxon>
        <taxon>Dikarya</taxon>
        <taxon>Basidiomycota</taxon>
        <taxon>Agaricomycotina</taxon>
        <taxon>Agaricomycetes</taxon>
        <taxon>Agaricomycetidae</taxon>
        <taxon>Agaricales</taxon>
        <taxon>Marasmiineae</taxon>
        <taxon>Marasmiaceae</taxon>
        <taxon>Paramarasmius</taxon>
    </lineage>
</organism>
<protein>
    <recommendedName>
        <fullName evidence="7">MFS general substrate transporter</fullName>
    </recommendedName>
</protein>
<feature type="transmembrane region" description="Helical" evidence="4">
    <location>
        <begin position="43"/>
        <end position="66"/>
    </location>
</feature>
<evidence type="ECO:0000256" key="3">
    <source>
        <dbReference type="SAM" id="MobiDB-lite"/>
    </source>
</evidence>
<comment type="subcellular location">
    <subcellularLocation>
        <location evidence="1">Membrane</location>
        <topology evidence="1">Multi-pass membrane protein</topology>
    </subcellularLocation>
</comment>
<evidence type="ECO:0000313" key="6">
    <source>
        <dbReference type="Proteomes" id="UP001383192"/>
    </source>
</evidence>
<name>A0AAW0D8E5_9AGAR</name>
<feature type="transmembrane region" description="Helical" evidence="4">
    <location>
        <begin position="336"/>
        <end position="354"/>
    </location>
</feature>